<evidence type="ECO:0000313" key="1">
    <source>
        <dbReference type="EMBL" id="EFV45823.1"/>
    </source>
</evidence>
<accession>E5Y2F1</accession>
<protein>
    <submittedName>
        <fullName evidence="1">Uncharacterized protein</fullName>
    </submittedName>
</protein>
<dbReference type="HOGENOM" id="CLU_2477132_0_0_7"/>
<proteinExistence type="predicted"/>
<comment type="caution">
    <text evidence="1">The sequence shown here is derived from an EMBL/GenBank/DDBJ whole genome shotgun (WGS) entry which is preliminary data.</text>
</comment>
<keyword evidence="2" id="KW-1185">Reference proteome</keyword>
<dbReference type="EMBL" id="ADCP02000002">
    <property type="protein sequence ID" value="EFV45823.1"/>
    <property type="molecule type" value="Genomic_DNA"/>
</dbReference>
<evidence type="ECO:0000313" key="2">
    <source>
        <dbReference type="Proteomes" id="UP000006034"/>
    </source>
</evidence>
<dbReference type="Proteomes" id="UP000006034">
    <property type="component" value="Unassembled WGS sequence"/>
</dbReference>
<organism evidence="1 2">
    <name type="scientific">Bilophila wadsworthia (strain 3_1_6)</name>
    <dbReference type="NCBI Taxonomy" id="563192"/>
    <lineage>
        <taxon>Bacteria</taxon>
        <taxon>Pseudomonadati</taxon>
        <taxon>Thermodesulfobacteriota</taxon>
        <taxon>Desulfovibrionia</taxon>
        <taxon>Desulfovibrionales</taxon>
        <taxon>Desulfovibrionaceae</taxon>
        <taxon>Bilophila</taxon>
    </lineage>
</organism>
<reference evidence="1 2" key="2">
    <citation type="submission" date="2013-04" db="EMBL/GenBank/DDBJ databases">
        <title>The Genome Sequence of Bilophila wadsworthia 3_1_6.</title>
        <authorList>
            <consortium name="The Broad Institute Genomics Platform"/>
            <person name="Earl A."/>
            <person name="Ward D."/>
            <person name="Feldgarden M."/>
            <person name="Gevers D."/>
            <person name="Sibley C."/>
            <person name="Strauss J."/>
            <person name="Allen-Vercoe E."/>
            <person name="Walker B."/>
            <person name="Young S."/>
            <person name="Zeng Q."/>
            <person name="Gargeya S."/>
            <person name="Fitzgerald M."/>
            <person name="Haas B."/>
            <person name="Abouelleil A."/>
            <person name="Allen A.W."/>
            <person name="Alvarado L."/>
            <person name="Arachchi H.M."/>
            <person name="Berlin A.M."/>
            <person name="Chapman S.B."/>
            <person name="Gainer-Dewar J."/>
            <person name="Goldberg J."/>
            <person name="Griggs A."/>
            <person name="Gujja S."/>
            <person name="Hansen M."/>
            <person name="Howarth C."/>
            <person name="Imamovic A."/>
            <person name="Ireland A."/>
            <person name="Larimer J."/>
            <person name="McCowan C."/>
            <person name="Murphy C."/>
            <person name="Pearson M."/>
            <person name="Poon T.W."/>
            <person name="Priest M."/>
            <person name="Roberts A."/>
            <person name="Saif S."/>
            <person name="Shea T."/>
            <person name="Sisk P."/>
            <person name="Sykes S."/>
            <person name="Wortman J."/>
            <person name="Nusbaum C."/>
            <person name="Birren B."/>
        </authorList>
    </citation>
    <scope>NUCLEOTIDE SEQUENCE [LARGE SCALE GENOMIC DNA]</scope>
    <source>
        <strain evidence="1 2">3_1_6</strain>
    </source>
</reference>
<dbReference type="STRING" id="563192.HMPREF0179_00362"/>
<reference evidence="1 2" key="1">
    <citation type="submission" date="2010-10" db="EMBL/GenBank/DDBJ databases">
        <authorList>
            <consortium name="The Broad Institute Genome Sequencing Platform"/>
            <person name="Ward D."/>
            <person name="Earl A."/>
            <person name="Feldgarden M."/>
            <person name="Young S.K."/>
            <person name="Gargeya S."/>
            <person name="Zeng Q."/>
            <person name="Alvarado L."/>
            <person name="Berlin A."/>
            <person name="Bochicchio J."/>
            <person name="Chapman S.B."/>
            <person name="Chen Z."/>
            <person name="Freedman E."/>
            <person name="Gellesch M."/>
            <person name="Goldberg J."/>
            <person name="Griggs A."/>
            <person name="Gujja S."/>
            <person name="Heilman E."/>
            <person name="Heiman D."/>
            <person name="Howarth C."/>
            <person name="Mehta T."/>
            <person name="Neiman D."/>
            <person name="Pearson M."/>
            <person name="Roberts A."/>
            <person name="Saif S."/>
            <person name="Shea T."/>
            <person name="Shenoy N."/>
            <person name="Sisk P."/>
            <person name="Stolte C."/>
            <person name="Sykes S."/>
            <person name="White J."/>
            <person name="Yandava C."/>
            <person name="Allen-Vercoe E."/>
            <person name="Sibley C."/>
            <person name="Ambrose C.E."/>
            <person name="Strauss J."/>
            <person name="Daigneault M."/>
            <person name="Haas B."/>
            <person name="Nusbaum C."/>
            <person name="Birren B."/>
        </authorList>
    </citation>
    <scope>NUCLEOTIDE SEQUENCE [LARGE SCALE GENOMIC DNA]</scope>
    <source>
        <strain evidence="1 2">3_1_6</strain>
    </source>
</reference>
<name>E5Y2F1_BILW3</name>
<dbReference type="GeneID" id="78086858"/>
<dbReference type="AlphaFoldDB" id="E5Y2F1"/>
<gene>
    <name evidence="1" type="ORF">HMPREF0179_00362</name>
</gene>
<sequence length="87" mass="9245">MDILISYDNQELSLSLAGGENAALYAVPTAYSEDGLYLAQWGTGELEPLPACGTWTPLLRLCLADGEDGADSLVEDFKADGVSYAQN</sequence>
<dbReference type="RefSeq" id="WP_005024535.1">
    <property type="nucleotide sequence ID" value="NZ_KE150239.1"/>
</dbReference>